<dbReference type="Proteomes" id="UP001152320">
    <property type="component" value="Chromosome 7"/>
</dbReference>
<keyword evidence="2" id="KW-1185">Reference proteome</keyword>
<dbReference type="EMBL" id="JAIZAY010000007">
    <property type="protein sequence ID" value="KAJ8039040.1"/>
    <property type="molecule type" value="Genomic_DNA"/>
</dbReference>
<evidence type="ECO:0000313" key="1">
    <source>
        <dbReference type="EMBL" id="KAJ8039040.1"/>
    </source>
</evidence>
<gene>
    <name evidence="1" type="ORF">HOLleu_16627</name>
</gene>
<protein>
    <submittedName>
        <fullName evidence="1">Uncharacterized protein</fullName>
    </submittedName>
</protein>
<organism evidence="1 2">
    <name type="scientific">Holothuria leucospilota</name>
    <name type="common">Black long sea cucumber</name>
    <name type="synonym">Mertensiothuria leucospilota</name>
    <dbReference type="NCBI Taxonomy" id="206669"/>
    <lineage>
        <taxon>Eukaryota</taxon>
        <taxon>Metazoa</taxon>
        <taxon>Echinodermata</taxon>
        <taxon>Eleutherozoa</taxon>
        <taxon>Echinozoa</taxon>
        <taxon>Holothuroidea</taxon>
        <taxon>Aspidochirotacea</taxon>
        <taxon>Aspidochirotida</taxon>
        <taxon>Holothuriidae</taxon>
        <taxon>Holothuria</taxon>
    </lineage>
</organism>
<reference evidence="1" key="1">
    <citation type="submission" date="2021-10" db="EMBL/GenBank/DDBJ databases">
        <title>Tropical sea cucumber genome reveals ecological adaptation and Cuvierian tubules defense mechanism.</title>
        <authorList>
            <person name="Chen T."/>
        </authorList>
    </citation>
    <scope>NUCLEOTIDE SEQUENCE</scope>
    <source>
        <strain evidence="1">Nanhai2018</strain>
        <tissue evidence="1">Muscle</tissue>
    </source>
</reference>
<sequence>MEYVYRFACGQDVEAATRIINFLYATNKHLQFALFCIVENIDVMEEFKEIAVTLCSDNVLFNANDEIFTQRSLARVLQVASEQQISISHVWVRGIFRSVDTARNCIVFKNNVTLPSLRQGFLSILYDILRGGQRISRWGNK</sequence>
<accession>A0A9Q1C5Y4</accession>
<comment type="caution">
    <text evidence="1">The sequence shown here is derived from an EMBL/GenBank/DDBJ whole genome shotgun (WGS) entry which is preliminary data.</text>
</comment>
<name>A0A9Q1C5Y4_HOLLE</name>
<evidence type="ECO:0000313" key="2">
    <source>
        <dbReference type="Proteomes" id="UP001152320"/>
    </source>
</evidence>
<dbReference type="AlphaFoldDB" id="A0A9Q1C5Y4"/>
<dbReference type="OrthoDB" id="10590518at2759"/>
<proteinExistence type="predicted"/>